<feature type="signal peptide" evidence="2">
    <location>
        <begin position="1"/>
        <end position="20"/>
    </location>
</feature>
<dbReference type="InterPro" id="IPR027375">
    <property type="entry name" value="DKNYY"/>
</dbReference>
<keyword evidence="2" id="KW-0732">Signal</keyword>
<dbReference type="RefSeq" id="WP_048474031.1">
    <property type="nucleotide sequence ID" value="NZ_JYNL01000069.1"/>
</dbReference>
<feature type="compositionally biased region" description="Polar residues" evidence="1">
    <location>
        <begin position="280"/>
        <end position="289"/>
    </location>
</feature>
<evidence type="ECO:0000256" key="1">
    <source>
        <dbReference type="SAM" id="MobiDB-lite"/>
    </source>
</evidence>
<dbReference type="AlphaFoldDB" id="A0A0J6VEH2"/>
<feature type="chain" id="PRO_5038335805" description="DKNYY family protein" evidence="2">
    <location>
        <begin position="21"/>
        <end position="289"/>
    </location>
</feature>
<keyword evidence="4" id="KW-1185">Reference proteome</keyword>
<dbReference type="Pfam" id="PF13644">
    <property type="entry name" value="DKNYY"/>
    <property type="match status" value="1"/>
</dbReference>
<feature type="region of interest" description="Disordered" evidence="1">
    <location>
        <begin position="269"/>
        <end position="289"/>
    </location>
</feature>
<sequence length="289" mass="31598" precursor="true">MRTIVAVAVAVLAALVVGCARDDAPSSMFDDAGYHVRGGAVYFLNPFPGKAFRIVSADPATFEPIDRTYARDHERVYLDGHPLPGAQAGTFELLDRPGLARDSARVYLRDRIISTDPDGFELLDGGLARDRTRVYRSDGSVLSDDPRHFTIVSDRDDYLYAKDGRTVYVNGAAIDGASPQDFRILDGAYSTDGVAVFSFDRQIPGADARSFRTISGPYAVDTQQVYWMGRVIDGADPTTFTVLNANFECSADRHRAYYRQTVIADADPAGFPPERPVTGCSESTISFGR</sequence>
<accession>A0A0J6VEH2</accession>
<proteinExistence type="predicted"/>
<comment type="caution">
    <text evidence="3">The sequence shown here is derived from an EMBL/GenBank/DDBJ whole genome shotgun (WGS) entry which is preliminary data.</text>
</comment>
<dbReference type="STRING" id="37916.MCHLDSM_07201"/>
<reference evidence="3 4" key="1">
    <citation type="journal article" date="2015" name="Genome Biol. Evol.">
        <title>Characterization of Three Mycobacterium spp. with Potential Use in Bioremediation by Genome Sequencing and Comparative Genomics.</title>
        <authorList>
            <person name="Das S."/>
            <person name="Pettersson B.M."/>
            <person name="Behra P.R."/>
            <person name="Ramesh M."/>
            <person name="Dasgupta S."/>
            <person name="Bhattacharya A."/>
            <person name="Kirsebom L.A."/>
        </authorList>
    </citation>
    <scope>NUCLEOTIDE SEQUENCE [LARGE SCALE GENOMIC DNA]</scope>
    <source>
        <strain evidence="3 4">DSM 43826</strain>
    </source>
</reference>
<organism evidence="3 4">
    <name type="scientific">Mycolicibacterium chlorophenolicum</name>
    <dbReference type="NCBI Taxonomy" id="37916"/>
    <lineage>
        <taxon>Bacteria</taxon>
        <taxon>Bacillati</taxon>
        <taxon>Actinomycetota</taxon>
        <taxon>Actinomycetes</taxon>
        <taxon>Mycobacteriales</taxon>
        <taxon>Mycobacteriaceae</taxon>
        <taxon>Mycolicibacterium</taxon>
    </lineage>
</organism>
<dbReference type="PROSITE" id="PS51257">
    <property type="entry name" value="PROKAR_LIPOPROTEIN"/>
    <property type="match status" value="1"/>
</dbReference>
<evidence type="ECO:0000313" key="4">
    <source>
        <dbReference type="Proteomes" id="UP000036513"/>
    </source>
</evidence>
<name>A0A0J6VEH2_9MYCO</name>
<dbReference type="Proteomes" id="UP000036513">
    <property type="component" value="Unassembled WGS sequence"/>
</dbReference>
<evidence type="ECO:0000256" key="2">
    <source>
        <dbReference type="SAM" id="SignalP"/>
    </source>
</evidence>
<protein>
    <recommendedName>
        <fullName evidence="5">DKNYY family protein</fullName>
    </recommendedName>
</protein>
<dbReference type="EMBL" id="JYNL01000069">
    <property type="protein sequence ID" value="KMO67943.1"/>
    <property type="molecule type" value="Genomic_DNA"/>
</dbReference>
<evidence type="ECO:0008006" key="5">
    <source>
        <dbReference type="Google" id="ProtNLM"/>
    </source>
</evidence>
<evidence type="ECO:0000313" key="3">
    <source>
        <dbReference type="EMBL" id="KMO67943.1"/>
    </source>
</evidence>
<gene>
    <name evidence="3" type="ORF">MCHLDSM_07201</name>
</gene>
<dbReference type="PATRIC" id="fig|37916.4.peg.7215"/>